<evidence type="ECO:0000313" key="3">
    <source>
        <dbReference type="Proteomes" id="UP001431784"/>
    </source>
</evidence>
<keyword evidence="1" id="KW-0472">Membrane</keyword>
<gene>
    <name evidence="2" type="ORF">PUT78_07375</name>
</gene>
<feature type="transmembrane region" description="Helical" evidence="1">
    <location>
        <begin position="12"/>
        <end position="35"/>
    </location>
</feature>
<dbReference type="RefSeq" id="WP_274351605.1">
    <property type="nucleotide sequence ID" value="NZ_JAQZSM010000005.1"/>
</dbReference>
<evidence type="ECO:0000313" key="2">
    <source>
        <dbReference type="EMBL" id="MDD7970914.1"/>
    </source>
</evidence>
<evidence type="ECO:0000256" key="1">
    <source>
        <dbReference type="SAM" id="Phobius"/>
    </source>
</evidence>
<name>A0ABT5T790_9RHOB</name>
<keyword evidence="3" id="KW-1185">Reference proteome</keyword>
<sequence length="88" mass="9388">MTGFRQFPISEMIFRAFCMGIALLVVVPMLGYIAALPLMHVIGICEPDAPVLCEFAASDFALLGALPAFACGVGMSVWLDRRQPAAGI</sequence>
<reference evidence="2" key="1">
    <citation type="submission" date="2023-02" db="EMBL/GenBank/DDBJ databases">
        <title>Description of Roseinatronobacter alkalisoli sp. nov., an alkaliphilic bacerium isolated from soda soil.</title>
        <authorList>
            <person name="Wei W."/>
        </authorList>
    </citation>
    <scope>NUCLEOTIDE SEQUENCE</scope>
    <source>
        <strain evidence="2">HJB301</strain>
    </source>
</reference>
<dbReference type="EMBL" id="JAQZSM010000005">
    <property type="protein sequence ID" value="MDD7970914.1"/>
    <property type="molecule type" value="Genomic_DNA"/>
</dbReference>
<keyword evidence="1" id="KW-0812">Transmembrane</keyword>
<organism evidence="2 3">
    <name type="scientific">Roseinatronobacter alkalisoli</name>
    <dbReference type="NCBI Taxonomy" id="3028235"/>
    <lineage>
        <taxon>Bacteria</taxon>
        <taxon>Pseudomonadati</taxon>
        <taxon>Pseudomonadota</taxon>
        <taxon>Alphaproteobacteria</taxon>
        <taxon>Rhodobacterales</taxon>
        <taxon>Paracoccaceae</taxon>
        <taxon>Roseinatronobacter</taxon>
    </lineage>
</organism>
<dbReference type="Proteomes" id="UP001431784">
    <property type="component" value="Unassembled WGS sequence"/>
</dbReference>
<feature type="transmembrane region" description="Helical" evidence="1">
    <location>
        <begin position="55"/>
        <end position="79"/>
    </location>
</feature>
<protein>
    <submittedName>
        <fullName evidence="2">Uncharacterized protein</fullName>
    </submittedName>
</protein>
<keyword evidence="1" id="KW-1133">Transmembrane helix</keyword>
<comment type="caution">
    <text evidence="2">The sequence shown here is derived from an EMBL/GenBank/DDBJ whole genome shotgun (WGS) entry which is preliminary data.</text>
</comment>
<proteinExistence type="predicted"/>
<accession>A0ABT5T790</accession>